<sequence>MKGGDKMKKKYLYLIFLFGGIIFLPFAFILLSSNYQTKKSDHILNKVKNNLLQDGYAFTGTWIHVYPKTRYKSDLPITYTGGFSTSDSRFSFTCLESGEIIELHELF</sequence>
<keyword evidence="3" id="KW-1185">Reference proteome</keyword>
<reference evidence="2 3" key="1">
    <citation type="journal article" date="2015" name="Genome Announc.">
        <title>Expanding the biotechnology potential of lactobacilli through comparative genomics of 213 strains and associated genera.</title>
        <authorList>
            <person name="Sun Z."/>
            <person name="Harris H.M."/>
            <person name="McCann A."/>
            <person name="Guo C."/>
            <person name="Argimon S."/>
            <person name="Zhang W."/>
            <person name="Yang X."/>
            <person name="Jeffery I.B."/>
            <person name="Cooney J.C."/>
            <person name="Kagawa T.F."/>
            <person name="Liu W."/>
            <person name="Song Y."/>
            <person name="Salvetti E."/>
            <person name="Wrobel A."/>
            <person name="Rasinkangas P."/>
            <person name="Parkhill J."/>
            <person name="Rea M.C."/>
            <person name="O'Sullivan O."/>
            <person name="Ritari J."/>
            <person name="Douillard F.P."/>
            <person name="Paul Ross R."/>
            <person name="Yang R."/>
            <person name="Briner A.E."/>
            <person name="Felis G.E."/>
            <person name="de Vos W.M."/>
            <person name="Barrangou R."/>
            <person name="Klaenhammer T.R."/>
            <person name="Caufield P.W."/>
            <person name="Cui Y."/>
            <person name="Zhang H."/>
            <person name="O'Toole P.W."/>
        </authorList>
    </citation>
    <scope>NUCLEOTIDE SEQUENCE [LARGE SCALE GENOMIC DNA]</scope>
    <source>
        <strain evidence="2 3">DSM 18933</strain>
    </source>
</reference>
<organism evidence="2 3">
    <name type="scientific">Ligilactobacillus hayakitensis DSM 18933 = JCM 14209</name>
    <dbReference type="NCBI Taxonomy" id="1423755"/>
    <lineage>
        <taxon>Bacteria</taxon>
        <taxon>Bacillati</taxon>
        <taxon>Bacillota</taxon>
        <taxon>Bacilli</taxon>
        <taxon>Lactobacillales</taxon>
        <taxon>Lactobacillaceae</taxon>
        <taxon>Ligilactobacillus</taxon>
    </lineage>
</organism>
<feature type="transmembrane region" description="Helical" evidence="1">
    <location>
        <begin position="12"/>
        <end position="31"/>
    </location>
</feature>
<accession>A0A0R1WWY6</accession>
<dbReference type="Proteomes" id="UP000051054">
    <property type="component" value="Unassembled WGS sequence"/>
</dbReference>
<name>A0A0R1WWY6_9LACO</name>
<dbReference type="STRING" id="1423755.FC40_GL000113"/>
<protein>
    <recommendedName>
        <fullName evidence="4">PepSY domain-containing protein</fullName>
    </recommendedName>
</protein>
<keyword evidence="1" id="KW-0472">Membrane</keyword>
<comment type="caution">
    <text evidence="2">The sequence shown here is derived from an EMBL/GenBank/DDBJ whole genome shotgun (WGS) entry which is preliminary data.</text>
</comment>
<dbReference type="PATRIC" id="fig|1423755.3.peg.124"/>
<proteinExistence type="predicted"/>
<gene>
    <name evidence="2" type="ORF">FC40_GL000113</name>
</gene>
<evidence type="ECO:0000313" key="2">
    <source>
        <dbReference type="EMBL" id="KRM19427.1"/>
    </source>
</evidence>
<keyword evidence="1" id="KW-0812">Transmembrane</keyword>
<keyword evidence="1" id="KW-1133">Transmembrane helix</keyword>
<evidence type="ECO:0008006" key="4">
    <source>
        <dbReference type="Google" id="ProtNLM"/>
    </source>
</evidence>
<dbReference type="EMBL" id="AZGD01000050">
    <property type="protein sequence ID" value="KRM19427.1"/>
    <property type="molecule type" value="Genomic_DNA"/>
</dbReference>
<evidence type="ECO:0000313" key="3">
    <source>
        <dbReference type="Proteomes" id="UP000051054"/>
    </source>
</evidence>
<evidence type="ECO:0000256" key="1">
    <source>
        <dbReference type="SAM" id="Phobius"/>
    </source>
</evidence>
<dbReference type="AlphaFoldDB" id="A0A0R1WWY6"/>